<comment type="caution">
    <text evidence="1">The sequence shown here is derived from an EMBL/GenBank/DDBJ whole genome shotgun (WGS) entry which is preliminary data.</text>
</comment>
<gene>
    <name evidence="1" type="ORF">RFM42_31305</name>
</gene>
<evidence type="ECO:0000313" key="1">
    <source>
        <dbReference type="EMBL" id="MDX8535494.1"/>
    </source>
</evidence>
<protein>
    <submittedName>
        <fullName evidence="1">Uncharacterized protein</fullName>
    </submittedName>
</protein>
<organism evidence="1 2">
    <name type="scientific">Mesorhizobium vachelliae</name>
    <dbReference type="NCBI Taxonomy" id="3072309"/>
    <lineage>
        <taxon>Bacteria</taxon>
        <taxon>Pseudomonadati</taxon>
        <taxon>Pseudomonadota</taxon>
        <taxon>Alphaproteobacteria</taxon>
        <taxon>Hyphomicrobiales</taxon>
        <taxon>Phyllobacteriaceae</taxon>
        <taxon>Mesorhizobium</taxon>
    </lineage>
</organism>
<proteinExistence type="predicted"/>
<accession>A0ABU5ADZ7</accession>
<keyword evidence="2" id="KW-1185">Reference proteome</keyword>
<dbReference type="RefSeq" id="WP_320253109.1">
    <property type="nucleotide sequence ID" value="NZ_JAVIIQ010000021.1"/>
</dbReference>
<dbReference type="Proteomes" id="UP001285154">
    <property type="component" value="Unassembled WGS sequence"/>
</dbReference>
<reference evidence="1 2" key="1">
    <citation type="submission" date="2023-08" db="EMBL/GenBank/DDBJ databases">
        <title>Implementing the SeqCode for naming new Mesorhizobium species isolated from Vachellia karroo root nodules.</title>
        <authorList>
            <person name="Van Lill M."/>
        </authorList>
    </citation>
    <scope>NUCLEOTIDE SEQUENCE [LARGE SCALE GENOMIC DNA]</scope>
    <source>
        <strain evidence="1 2">VK25D</strain>
    </source>
</reference>
<evidence type="ECO:0000313" key="2">
    <source>
        <dbReference type="Proteomes" id="UP001285154"/>
    </source>
</evidence>
<name>A0ABU5ADZ7_9HYPH</name>
<dbReference type="EMBL" id="JAVIIQ010000021">
    <property type="protein sequence ID" value="MDX8535494.1"/>
    <property type="molecule type" value="Genomic_DNA"/>
</dbReference>
<sequence>MREHGPAAGHECLARLVQGTVCKILGQEEIKPHKVRYYLERRDAAFEQKMAQVLCVYREIQILKKTAAKSNKPGKSVAIVSYDEKPGIQAIATTAPDLPPVAGVHLTFARELGVAAQILDVECP</sequence>